<sequence length="191" mass="22656">MLQLRVVLEEYFDEKKNEFIEKTHVLRLEHSLVSLSKWEEKFEKPFLSKEEKSTDEIFAYVQMMDLDENTPPLVYLKLSPQDYEAINTHINAKKTATWFTKPENKKKSTQTITSELIYYWMTSYEIPWVAENWHLNRLFTLIDVFNEERRAAESKTGGKSVNKQTRTKAESIAAERRALNEQRRQQLNTTG</sequence>
<gene>
    <name evidence="2" type="primary">26</name>
    <name evidence="2" type="ORF">SEA_OHMYWARD_26</name>
</gene>
<dbReference type="RefSeq" id="YP_009852774.1">
    <property type="nucleotide sequence ID" value="NC_048816.1"/>
</dbReference>
<name>A0A5P8D7F0_9CAUD</name>
<keyword evidence="3" id="KW-1185">Reference proteome</keyword>
<proteinExistence type="predicted"/>
<reference evidence="2 3" key="1">
    <citation type="submission" date="2019-08" db="EMBL/GenBank/DDBJ databases">
        <authorList>
            <person name="Ward C."/>
            <person name="Batin B."/>
            <person name="Choi E."/>
            <person name="Dhami J."/>
            <person name="Figueroa S."/>
            <person name="Kim S."/>
            <person name="Kim U."/>
            <person name="Klim L."/>
            <person name="Lee Y.S."/>
            <person name="Lim D."/>
            <person name="Nathaniel A."/>
            <person name="Shih C."/>
            <person name="Simental K."/>
            <person name="Shu E."/>
            <person name="Trivedi R."/>
            <person name="Valladolid I."/>
            <person name="Wang C."/>
            <person name="Yoo K."/>
            <person name="Choi J.D."/>
            <person name="Dean N."/>
            <person name="Muthiah A.S."/>
            <person name="Diaz A."/>
            <person name="Garlena R.A."/>
            <person name="Russell D.A."/>
            <person name="Pope W.H."/>
            <person name="Jacobs-Sera D."/>
            <person name="Hatfull G.F."/>
        </authorList>
    </citation>
    <scope>NUCLEOTIDE SEQUENCE [LARGE SCALE GENOMIC DNA]</scope>
</reference>
<protein>
    <submittedName>
        <fullName evidence="2">Uncharacterized protein</fullName>
    </submittedName>
</protein>
<dbReference type="Proteomes" id="UP000326805">
    <property type="component" value="Segment"/>
</dbReference>
<evidence type="ECO:0000313" key="2">
    <source>
        <dbReference type="EMBL" id="QFP94908.1"/>
    </source>
</evidence>
<dbReference type="GeneID" id="55623409"/>
<feature type="compositionally biased region" description="Basic and acidic residues" evidence="1">
    <location>
        <begin position="167"/>
        <end position="184"/>
    </location>
</feature>
<accession>A0A5P8D7F0</accession>
<dbReference type="KEGG" id="vg:55623409"/>
<organism evidence="2 3">
    <name type="scientific">Gordonia phage OhMyWard</name>
    <dbReference type="NCBI Taxonomy" id="2652414"/>
    <lineage>
        <taxon>Viruses</taxon>
        <taxon>Duplodnaviria</taxon>
        <taxon>Heunggongvirae</taxon>
        <taxon>Uroviricota</taxon>
        <taxon>Caudoviricetes</taxon>
        <taxon>Deejayvirinae</taxon>
        <taxon>Kenoshavirus</taxon>
        <taxon>Kenoshavirus ohmyward</taxon>
    </lineage>
</organism>
<evidence type="ECO:0000256" key="1">
    <source>
        <dbReference type="SAM" id="MobiDB-lite"/>
    </source>
</evidence>
<dbReference type="EMBL" id="MN284896">
    <property type="protein sequence ID" value="QFP94908.1"/>
    <property type="molecule type" value="Genomic_DNA"/>
</dbReference>
<evidence type="ECO:0000313" key="3">
    <source>
        <dbReference type="Proteomes" id="UP000326805"/>
    </source>
</evidence>
<feature type="region of interest" description="Disordered" evidence="1">
    <location>
        <begin position="151"/>
        <end position="191"/>
    </location>
</feature>